<dbReference type="AlphaFoldDB" id="A0A6A4W4N5"/>
<dbReference type="EMBL" id="VIIS01001411">
    <property type="protein sequence ID" value="KAF0298744.1"/>
    <property type="molecule type" value="Genomic_DNA"/>
</dbReference>
<evidence type="ECO:0000313" key="3">
    <source>
        <dbReference type="EMBL" id="KAF0298744.1"/>
    </source>
</evidence>
<accession>A0A6A4W4N5</accession>
<dbReference type="InterPro" id="IPR002048">
    <property type="entry name" value="EF_hand_dom"/>
</dbReference>
<keyword evidence="4" id="KW-1185">Reference proteome</keyword>
<dbReference type="OrthoDB" id="6369413at2759"/>
<dbReference type="Gene3D" id="1.10.238.10">
    <property type="entry name" value="EF-hand"/>
    <property type="match status" value="1"/>
</dbReference>
<gene>
    <name evidence="3" type="ORF">FJT64_003871</name>
</gene>
<proteinExistence type="predicted"/>
<evidence type="ECO:0000313" key="4">
    <source>
        <dbReference type="Proteomes" id="UP000440578"/>
    </source>
</evidence>
<feature type="domain" description="EF-hand" evidence="2">
    <location>
        <begin position="92"/>
        <end position="127"/>
    </location>
</feature>
<evidence type="ECO:0000259" key="2">
    <source>
        <dbReference type="PROSITE" id="PS50222"/>
    </source>
</evidence>
<dbReference type="GO" id="GO:0005509">
    <property type="term" value="F:calcium ion binding"/>
    <property type="evidence" value="ECO:0007669"/>
    <property type="project" value="InterPro"/>
</dbReference>
<reference evidence="3 4" key="1">
    <citation type="submission" date="2019-07" db="EMBL/GenBank/DDBJ databases">
        <title>Draft genome assembly of a fouling barnacle, Amphibalanus amphitrite (Darwin, 1854): The first reference genome for Thecostraca.</title>
        <authorList>
            <person name="Kim W."/>
        </authorList>
    </citation>
    <scope>NUCLEOTIDE SEQUENCE [LARGE SCALE GENOMIC DNA]</scope>
    <source>
        <strain evidence="3">SNU_AA5</strain>
        <tissue evidence="3">Soma without cirri and trophi</tissue>
    </source>
</reference>
<name>A0A6A4W4N5_AMPAM</name>
<dbReference type="InterPro" id="IPR011992">
    <property type="entry name" value="EF-hand-dom_pair"/>
</dbReference>
<comment type="caution">
    <text evidence="3">The sequence shown here is derived from an EMBL/GenBank/DDBJ whole genome shotgun (WGS) entry which is preliminary data.</text>
</comment>
<feature type="region of interest" description="Disordered" evidence="1">
    <location>
        <begin position="47"/>
        <end position="66"/>
    </location>
</feature>
<organism evidence="3 4">
    <name type="scientific">Amphibalanus amphitrite</name>
    <name type="common">Striped barnacle</name>
    <name type="synonym">Balanus amphitrite</name>
    <dbReference type="NCBI Taxonomy" id="1232801"/>
    <lineage>
        <taxon>Eukaryota</taxon>
        <taxon>Metazoa</taxon>
        <taxon>Ecdysozoa</taxon>
        <taxon>Arthropoda</taxon>
        <taxon>Crustacea</taxon>
        <taxon>Multicrustacea</taxon>
        <taxon>Cirripedia</taxon>
        <taxon>Thoracica</taxon>
        <taxon>Thoracicalcarea</taxon>
        <taxon>Balanomorpha</taxon>
        <taxon>Balanoidea</taxon>
        <taxon>Balanidae</taxon>
        <taxon>Amphibalaninae</taxon>
        <taxon>Amphibalanus</taxon>
    </lineage>
</organism>
<sequence length="190" mass="21360">MFRCRCRQLTLTPEAEDSLVTKFSESSEAVRYEKLIQYLSSVRLEASRTVPPQGQSPPKAQAPAPRLGRAFTERDDARLKEDLAAYLKPRPLDLDQLSRTFYDLDRDRNGFLSTQQVETGLHRCGLEDMPQELLARLCTATDKQGNGLCDIDKLTAYLGRASPGASRASGSIQGQWWDGIVGRHQEYQLL</sequence>
<dbReference type="PROSITE" id="PS50222">
    <property type="entry name" value="EF_HAND_2"/>
    <property type="match status" value="1"/>
</dbReference>
<dbReference type="SUPFAM" id="SSF47473">
    <property type="entry name" value="EF-hand"/>
    <property type="match status" value="1"/>
</dbReference>
<dbReference type="Proteomes" id="UP000440578">
    <property type="component" value="Unassembled WGS sequence"/>
</dbReference>
<evidence type="ECO:0000256" key="1">
    <source>
        <dbReference type="SAM" id="MobiDB-lite"/>
    </source>
</evidence>
<protein>
    <recommendedName>
        <fullName evidence="2">EF-hand domain-containing protein</fullName>
    </recommendedName>
</protein>